<organism evidence="5 6">
    <name type="scientific">Candidatus Faeciplasma pullistercoris</name>
    <dbReference type="NCBI Taxonomy" id="2840800"/>
    <lineage>
        <taxon>Bacteria</taxon>
        <taxon>Bacillati</taxon>
        <taxon>Bacillota</taxon>
        <taxon>Clostridia</taxon>
        <taxon>Eubacteriales</taxon>
        <taxon>Oscillospiraceae</taxon>
        <taxon>Oscillospiraceae incertae sedis</taxon>
        <taxon>Candidatus Faeciplasma</taxon>
    </lineage>
</organism>
<comment type="caution">
    <text evidence="5">The sequence shown here is derived from an EMBL/GenBank/DDBJ whole genome shotgun (WGS) entry which is preliminary data.</text>
</comment>
<feature type="domain" description="ABC transporter" evidence="4">
    <location>
        <begin position="21"/>
        <end position="79"/>
    </location>
</feature>
<dbReference type="GO" id="GO:0005524">
    <property type="term" value="F:ATP binding"/>
    <property type="evidence" value="ECO:0007669"/>
    <property type="project" value="UniProtKB-KW"/>
</dbReference>
<dbReference type="PANTHER" id="PTHR42939:SF1">
    <property type="entry name" value="ABC TRANSPORTER ATP-BINDING PROTEIN ALBC-RELATED"/>
    <property type="match status" value="1"/>
</dbReference>
<dbReference type="EMBL" id="DVLL01000025">
    <property type="protein sequence ID" value="HIT59623.1"/>
    <property type="molecule type" value="Genomic_DNA"/>
</dbReference>
<sequence length="103" mass="11073">MSDMLFRCVNLHKNYGDVEALADVNFSLARGKIVGLLGPNASGKTTLIKIANGLLTPSFGDVYINDQKPSAATKAMVSYSFSQISTCRWYSATASSSVSFPAW</sequence>
<dbReference type="InterPro" id="IPR051782">
    <property type="entry name" value="ABC_Transporter_VariousFunc"/>
</dbReference>
<dbReference type="AlphaFoldDB" id="A0A9D1GUB5"/>
<protein>
    <submittedName>
        <fullName evidence="5">ATP-binding cassette domain-containing protein</fullName>
    </submittedName>
</protein>
<gene>
    <name evidence="5" type="ORF">IAC39_07950</name>
</gene>
<evidence type="ECO:0000313" key="5">
    <source>
        <dbReference type="EMBL" id="HIT59623.1"/>
    </source>
</evidence>
<dbReference type="SUPFAM" id="SSF52540">
    <property type="entry name" value="P-loop containing nucleoside triphosphate hydrolases"/>
    <property type="match status" value="1"/>
</dbReference>
<accession>A0A9D1GUB5</accession>
<proteinExistence type="predicted"/>
<dbReference type="GO" id="GO:0016887">
    <property type="term" value="F:ATP hydrolysis activity"/>
    <property type="evidence" value="ECO:0007669"/>
    <property type="project" value="InterPro"/>
</dbReference>
<keyword evidence="2" id="KW-0547">Nucleotide-binding</keyword>
<evidence type="ECO:0000256" key="1">
    <source>
        <dbReference type="ARBA" id="ARBA00022448"/>
    </source>
</evidence>
<dbReference type="InterPro" id="IPR003439">
    <property type="entry name" value="ABC_transporter-like_ATP-bd"/>
</dbReference>
<dbReference type="Gene3D" id="3.40.50.300">
    <property type="entry name" value="P-loop containing nucleotide triphosphate hydrolases"/>
    <property type="match status" value="1"/>
</dbReference>
<dbReference type="PANTHER" id="PTHR42939">
    <property type="entry name" value="ABC TRANSPORTER ATP-BINDING PROTEIN ALBC-RELATED"/>
    <property type="match status" value="1"/>
</dbReference>
<keyword evidence="3 5" id="KW-0067">ATP-binding</keyword>
<dbReference type="Pfam" id="PF00005">
    <property type="entry name" value="ABC_tran"/>
    <property type="match status" value="1"/>
</dbReference>
<dbReference type="Proteomes" id="UP000824136">
    <property type="component" value="Unassembled WGS sequence"/>
</dbReference>
<evidence type="ECO:0000259" key="4">
    <source>
        <dbReference type="Pfam" id="PF00005"/>
    </source>
</evidence>
<keyword evidence="1" id="KW-0813">Transport</keyword>
<name>A0A9D1GUB5_9FIRM</name>
<evidence type="ECO:0000256" key="3">
    <source>
        <dbReference type="ARBA" id="ARBA00022840"/>
    </source>
</evidence>
<dbReference type="InterPro" id="IPR027417">
    <property type="entry name" value="P-loop_NTPase"/>
</dbReference>
<reference evidence="5" key="2">
    <citation type="journal article" date="2021" name="PeerJ">
        <title>Extensive microbial diversity within the chicken gut microbiome revealed by metagenomics and culture.</title>
        <authorList>
            <person name="Gilroy R."/>
            <person name="Ravi A."/>
            <person name="Getino M."/>
            <person name="Pursley I."/>
            <person name="Horton D.L."/>
            <person name="Alikhan N.F."/>
            <person name="Baker D."/>
            <person name="Gharbi K."/>
            <person name="Hall N."/>
            <person name="Watson M."/>
            <person name="Adriaenssens E.M."/>
            <person name="Foster-Nyarko E."/>
            <person name="Jarju S."/>
            <person name="Secka A."/>
            <person name="Antonio M."/>
            <person name="Oren A."/>
            <person name="Chaudhuri R.R."/>
            <person name="La Ragione R."/>
            <person name="Hildebrand F."/>
            <person name="Pallen M.J."/>
        </authorList>
    </citation>
    <scope>NUCLEOTIDE SEQUENCE</scope>
    <source>
        <strain evidence="5">CHK33-4379</strain>
    </source>
</reference>
<evidence type="ECO:0000256" key="2">
    <source>
        <dbReference type="ARBA" id="ARBA00022741"/>
    </source>
</evidence>
<reference evidence="5" key="1">
    <citation type="submission" date="2020-10" db="EMBL/GenBank/DDBJ databases">
        <authorList>
            <person name="Gilroy R."/>
        </authorList>
    </citation>
    <scope>NUCLEOTIDE SEQUENCE</scope>
    <source>
        <strain evidence="5">CHK33-4379</strain>
    </source>
</reference>
<evidence type="ECO:0000313" key="6">
    <source>
        <dbReference type="Proteomes" id="UP000824136"/>
    </source>
</evidence>